<evidence type="ECO:0000259" key="3">
    <source>
        <dbReference type="Pfam" id="PF13229"/>
    </source>
</evidence>
<gene>
    <name evidence="4" type="ORF">C3942_03905</name>
</gene>
<feature type="signal peptide" evidence="2">
    <location>
        <begin position="1"/>
        <end position="23"/>
    </location>
</feature>
<accession>A0A2S5TIM0</accession>
<dbReference type="OrthoDB" id="338827at2"/>
<evidence type="ECO:0000256" key="1">
    <source>
        <dbReference type="SAM" id="MobiDB-lite"/>
    </source>
</evidence>
<dbReference type="InterPro" id="IPR012334">
    <property type="entry name" value="Pectin_lyas_fold"/>
</dbReference>
<feature type="domain" description="Right handed beta helix" evidence="3">
    <location>
        <begin position="90"/>
        <end position="247"/>
    </location>
</feature>
<evidence type="ECO:0000256" key="2">
    <source>
        <dbReference type="SAM" id="SignalP"/>
    </source>
</evidence>
<feature type="chain" id="PRO_5015777976" description="Right handed beta helix domain-containing protein" evidence="2">
    <location>
        <begin position="24"/>
        <end position="960"/>
    </location>
</feature>
<comment type="caution">
    <text evidence="4">The sequence shown here is derived from an EMBL/GenBank/DDBJ whole genome shotgun (WGS) entry which is preliminary data.</text>
</comment>
<dbReference type="Proteomes" id="UP000238220">
    <property type="component" value="Unassembled WGS sequence"/>
</dbReference>
<dbReference type="PROSITE" id="PS51257">
    <property type="entry name" value="PROKAR_LIPOPROTEIN"/>
    <property type="match status" value="1"/>
</dbReference>
<evidence type="ECO:0000313" key="5">
    <source>
        <dbReference type="Proteomes" id="UP000238220"/>
    </source>
</evidence>
<keyword evidence="5" id="KW-1185">Reference proteome</keyword>
<dbReference type="EMBL" id="PSNW01000002">
    <property type="protein sequence ID" value="PPE74829.1"/>
    <property type="molecule type" value="Genomic_DNA"/>
</dbReference>
<organism evidence="4 5">
    <name type="scientific">Solimonas fluminis</name>
    <dbReference type="NCBI Taxonomy" id="2086571"/>
    <lineage>
        <taxon>Bacteria</taxon>
        <taxon>Pseudomonadati</taxon>
        <taxon>Pseudomonadota</taxon>
        <taxon>Gammaproteobacteria</taxon>
        <taxon>Nevskiales</taxon>
        <taxon>Nevskiaceae</taxon>
        <taxon>Solimonas</taxon>
    </lineage>
</organism>
<dbReference type="InterPro" id="IPR039448">
    <property type="entry name" value="Beta_helix"/>
</dbReference>
<protein>
    <recommendedName>
        <fullName evidence="3">Right handed beta helix domain-containing protein</fullName>
    </recommendedName>
</protein>
<dbReference type="InterPro" id="IPR022442">
    <property type="entry name" value="SO_2930-like_dom"/>
</dbReference>
<evidence type="ECO:0000313" key="4">
    <source>
        <dbReference type="EMBL" id="PPE74829.1"/>
    </source>
</evidence>
<feature type="region of interest" description="Disordered" evidence="1">
    <location>
        <begin position="385"/>
        <end position="433"/>
    </location>
</feature>
<reference evidence="4 5" key="1">
    <citation type="submission" date="2018-02" db="EMBL/GenBank/DDBJ databases">
        <title>Genome sequencing of Solimonas sp. HR-BB.</title>
        <authorList>
            <person name="Lee Y."/>
            <person name="Jeon C.O."/>
        </authorList>
    </citation>
    <scope>NUCLEOTIDE SEQUENCE [LARGE SCALE GENOMIC DNA]</scope>
    <source>
        <strain evidence="4 5">HR-BB</strain>
    </source>
</reference>
<dbReference type="Pfam" id="PF13229">
    <property type="entry name" value="Beta_helix"/>
    <property type="match status" value="1"/>
</dbReference>
<feature type="region of interest" description="Disordered" evidence="1">
    <location>
        <begin position="941"/>
        <end position="960"/>
    </location>
</feature>
<dbReference type="InterPro" id="IPR006626">
    <property type="entry name" value="PbH1"/>
</dbReference>
<keyword evidence="2" id="KW-0732">Signal</keyword>
<dbReference type="RefSeq" id="WP_104229056.1">
    <property type="nucleotide sequence ID" value="NZ_PSNW01000002.1"/>
</dbReference>
<dbReference type="NCBIfam" id="TIGR03805">
    <property type="entry name" value="beta_helix_1"/>
    <property type="match status" value="1"/>
</dbReference>
<feature type="region of interest" description="Disordered" evidence="1">
    <location>
        <begin position="342"/>
        <end position="362"/>
    </location>
</feature>
<dbReference type="Gene3D" id="2.160.20.10">
    <property type="entry name" value="Single-stranded right-handed beta-helix, Pectin lyase-like"/>
    <property type="match status" value="1"/>
</dbReference>
<feature type="compositionally biased region" description="Basic and acidic residues" evidence="1">
    <location>
        <begin position="949"/>
        <end position="960"/>
    </location>
</feature>
<proteinExistence type="predicted"/>
<feature type="compositionally biased region" description="Basic and acidic residues" evidence="1">
    <location>
        <begin position="411"/>
        <end position="433"/>
    </location>
</feature>
<dbReference type="SMART" id="SM00710">
    <property type="entry name" value="PbH1"/>
    <property type="match status" value="6"/>
</dbReference>
<name>A0A2S5TIM0_9GAMM</name>
<dbReference type="SUPFAM" id="SSF51126">
    <property type="entry name" value="Pectin lyase-like"/>
    <property type="match status" value="1"/>
</dbReference>
<dbReference type="AlphaFoldDB" id="A0A2S5TIM0"/>
<dbReference type="InterPro" id="IPR011050">
    <property type="entry name" value="Pectin_lyase_fold/virulence"/>
</dbReference>
<sequence>MNLRLRSCLAVMLSCGLALGVAACGSRSDGKPGGGTGGGNGAKAYKVCDPANVRRDALIAFFEAREGDVIEFCEGTYDLPTGLILNGKRGITIKGAGKDKTILSFRNSDSAEGINASHSDGITIQGLTVEDTPGNGIRVFRSRYVTLRDVRARWRDAEGRTEKDAGYTPRESHGAYGLYPVEARHVLIEDSEAHGASDAGIYVGQTSDVIVRRTRAEYNVAGFEFENTYRAVFEDNVATNNVGGFLVFDLPGLSQYGEKNIVRNNKSYGNNTDNFAPIGNIVGLTPRGTGMLILASDQLEIYGNEVHDNDTVGIAIVNFALADPNQPDKKYDFFPEGIEIHGNAFRDNGGNPQQPDPERGEGSLLPLLLRIKNLGRGAHIVWDGAEDKPADCAPPVDEQGVPLTQPNPSQQREEPRTDERGRPNFQRSDPEPECKYNAWKFDAEGDLKKPENGLCIAEDNTYENSKPATLLTTPFLNAKLTSSSLPQLLLDLLKPASNSLAPHRCDLPTRPDPVLQLPYKPSGASDPRPSEAEVARLCGKGGSTPNFEAAARVNCPRLDQYGLFADPQDPTKNASGGGVGYDLNSALFSDYASKYRFIYLPPGTQARYKDHNNGPQATLEMPVGTVIAKTFAFRKEAADGALISENVVETRLLIKRQTAQGVNWVGLPYIWKTENGRRVAELKVEGGEASVEYDYLDHDPDVKTAGGQRRRYTGSAARYGIPAALNCVTCHGGDDKEPGAAPIGLKPRFMNKTARYGSQDVNQLQHLKDLGLLEGLPVDAAGIEKAPRWNVPGDSGALPDSADDIHQRVRAYLEVNCAHCHQPNGGASNSGLFLDAYRAVDIHYGICKKPVAAGRGSGGKLYDIIPKDAAGSILPFRVGSAEPGVRMPPIARSVVHGEAANLITSWIDTVLPTEDTADEEACTGAGLPLGALGAVAPKAKARALPLKSNDQRQAEARRKP</sequence>